<dbReference type="InterPro" id="IPR058584">
    <property type="entry name" value="IMB1_TNPO1-like_TPR"/>
</dbReference>
<organism evidence="8 9">
    <name type="scientific">Lunasporangiospora selenospora</name>
    <dbReference type="NCBI Taxonomy" id="979761"/>
    <lineage>
        <taxon>Eukaryota</taxon>
        <taxon>Fungi</taxon>
        <taxon>Fungi incertae sedis</taxon>
        <taxon>Mucoromycota</taxon>
        <taxon>Mortierellomycotina</taxon>
        <taxon>Mortierellomycetes</taxon>
        <taxon>Mortierellales</taxon>
        <taxon>Mortierellaceae</taxon>
        <taxon>Lunasporangiospora</taxon>
    </lineage>
</organism>
<dbReference type="EMBL" id="JAABOA010000061">
    <property type="protein sequence ID" value="KAF9586193.1"/>
    <property type="molecule type" value="Genomic_DNA"/>
</dbReference>
<dbReference type="InterPro" id="IPR016024">
    <property type="entry name" value="ARM-type_fold"/>
</dbReference>
<dbReference type="Pfam" id="PF25574">
    <property type="entry name" value="TPR_IMB1"/>
    <property type="match status" value="2"/>
</dbReference>
<dbReference type="AlphaFoldDB" id="A0A9P6KII9"/>
<evidence type="ECO:0000313" key="8">
    <source>
        <dbReference type="EMBL" id="KAF9586193.1"/>
    </source>
</evidence>
<evidence type="ECO:0000256" key="1">
    <source>
        <dbReference type="ARBA" id="ARBA00004496"/>
    </source>
</evidence>
<evidence type="ECO:0000256" key="3">
    <source>
        <dbReference type="ARBA" id="ARBA00022490"/>
    </source>
</evidence>
<keyword evidence="5" id="KW-0653">Protein transport</keyword>
<keyword evidence="2" id="KW-0813">Transport</keyword>
<dbReference type="InterPro" id="IPR011989">
    <property type="entry name" value="ARM-like"/>
</dbReference>
<name>A0A9P6KII9_9FUNG</name>
<comment type="caution">
    <text evidence="8">The sequence shown here is derived from an EMBL/GenBank/DDBJ whole genome shotgun (WGS) entry which is preliminary data.</text>
</comment>
<evidence type="ECO:0000256" key="6">
    <source>
        <dbReference type="PROSITE-ProRule" id="PRU00103"/>
    </source>
</evidence>
<comment type="subcellular location">
    <subcellularLocation>
        <location evidence="1">Cytoplasm</location>
    </subcellularLocation>
</comment>
<reference evidence="8" key="1">
    <citation type="journal article" date="2020" name="Fungal Divers.">
        <title>Resolving the Mortierellaceae phylogeny through synthesis of multi-gene phylogenetics and phylogenomics.</title>
        <authorList>
            <person name="Vandepol N."/>
            <person name="Liber J."/>
            <person name="Desiro A."/>
            <person name="Na H."/>
            <person name="Kennedy M."/>
            <person name="Barry K."/>
            <person name="Grigoriev I.V."/>
            <person name="Miller A.N."/>
            <person name="O'Donnell K."/>
            <person name="Stajich J.E."/>
            <person name="Bonito G."/>
        </authorList>
    </citation>
    <scope>NUCLEOTIDE SEQUENCE</scope>
    <source>
        <strain evidence="8">KOD1015</strain>
    </source>
</reference>
<protein>
    <recommendedName>
        <fullName evidence="7">Importin subunit beta-1/Transportin-1-like TPR repeats domain-containing protein</fullName>
    </recommendedName>
</protein>
<accession>A0A9P6KII9</accession>
<feature type="repeat" description="HEAT" evidence="6">
    <location>
        <begin position="410"/>
        <end position="448"/>
    </location>
</feature>
<evidence type="ECO:0000256" key="5">
    <source>
        <dbReference type="ARBA" id="ARBA00022927"/>
    </source>
</evidence>
<dbReference type="InterPro" id="IPR021133">
    <property type="entry name" value="HEAT_type_2"/>
</dbReference>
<evidence type="ECO:0000313" key="9">
    <source>
        <dbReference type="Proteomes" id="UP000780801"/>
    </source>
</evidence>
<gene>
    <name evidence="8" type="ORF">BGW38_008731</name>
</gene>
<dbReference type="Gene3D" id="1.25.10.10">
    <property type="entry name" value="Leucine-rich Repeat Variant"/>
    <property type="match status" value="1"/>
</dbReference>
<dbReference type="GO" id="GO:0005737">
    <property type="term" value="C:cytoplasm"/>
    <property type="evidence" value="ECO:0007669"/>
    <property type="project" value="UniProtKB-SubCell"/>
</dbReference>
<keyword evidence="4" id="KW-0677">Repeat</keyword>
<dbReference type="SUPFAM" id="SSF48371">
    <property type="entry name" value="ARM repeat"/>
    <property type="match status" value="2"/>
</dbReference>
<dbReference type="PROSITE" id="PS50077">
    <property type="entry name" value="HEAT_REPEAT"/>
    <property type="match status" value="1"/>
</dbReference>
<feature type="domain" description="Importin subunit beta-1/Transportin-1-like TPR repeats" evidence="7">
    <location>
        <begin position="2"/>
        <end position="143"/>
    </location>
</feature>
<dbReference type="OrthoDB" id="7862313at2759"/>
<evidence type="ECO:0000256" key="4">
    <source>
        <dbReference type="ARBA" id="ARBA00022737"/>
    </source>
</evidence>
<dbReference type="PANTHER" id="PTHR10527">
    <property type="entry name" value="IMPORTIN BETA"/>
    <property type="match status" value="1"/>
</dbReference>
<dbReference type="GO" id="GO:0006606">
    <property type="term" value="P:protein import into nucleus"/>
    <property type="evidence" value="ECO:0007669"/>
    <property type="project" value="InterPro"/>
</dbReference>
<feature type="domain" description="Importin subunit beta-1/Transportin-1-like TPR repeats" evidence="7">
    <location>
        <begin position="349"/>
        <end position="422"/>
    </location>
</feature>
<sequence>MMQKLMFMLDNSQGETRAVVVAAIGSAAHASDNEFASYFPEVMKRLVLLMSLHSNEDELMLRAVATDTLVAVAEAVGKDAFRPYLGDLMNKAMEGLSLENTRLRECSYYFFAGAAQVFGDEFAPYLIAIVPHLIHSCQLDENNTHVENETEELDDVDADENEEELSFVFKSAIADEKEVAADTIGEIFQHTGAAFLPYAETCVKELVKLSSHMTEGVRKTSFSSLFTFLRTFYRLSNAQDWIPGLPPAVPLHENVAQLNALVMPAILSGWEEEDDKMVVVQLCQDLTEVTKLCGPALISDHITTIAEHLKLIFEKKAFCQLELADDEGPLDEDEQAEFDALLISAASDVVGALAAVLGESFVPFAKVFIPYLTKYYKKTKSTSERSMAIGSLGEIATEMKAAITEYTEQLFPLFVKALSDEDDEVRSNAAFAIGALCQNTTIDVSSQYPALLMALHPLFHGQALPNITDNACGAVARMTMAHPNSVPLDSVLPVLMQALPIKQQLEENETVFKLLFSLIRSQNPWIMNNLPQVLRVFGEVLPKEDDLLPKTRQEMVEILMGLNQQFPTLNIADSPLATYL</sequence>
<keyword evidence="9" id="KW-1185">Reference proteome</keyword>
<evidence type="ECO:0000256" key="2">
    <source>
        <dbReference type="ARBA" id="ARBA00022448"/>
    </source>
</evidence>
<dbReference type="InterPro" id="IPR040122">
    <property type="entry name" value="Importin_beta"/>
</dbReference>
<keyword evidence="3" id="KW-0963">Cytoplasm</keyword>
<evidence type="ECO:0000259" key="7">
    <source>
        <dbReference type="Pfam" id="PF25574"/>
    </source>
</evidence>
<proteinExistence type="predicted"/>
<dbReference type="Proteomes" id="UP000780801">
    <property type="component" value="Unassembled WGS sequence"/>
</dbReference>